<dbReference type="InterPro" id="IPR003495">
    <property type="entry name" value="CobW/HypB/UreG_nucleotide-bd"/>
</dbReference>
<evidence type="ECO:0000259" key="1">
    <source>
        <dbReference type="Pfam" id="PF02492"/>
    </source>
</evidence>
<sequence length="109" mass="11726">MALETTGVAFPSNVSEALSTHLRVNAQITVIIDAGRWQWLRIPLENLIIGQLSGAHTVLINKTDLVSPEEAEAVEKDAREINGNAIYYRVSGIAEIGANILQAMLGGES</sequence>
<keyword evidence="3" id="KW-1185">Reference proteome</keyword>
<organism evidence="2 3">
    <name type="scientific">Dehalobacter restrictus (strain DSM 9455 / PER-K23)</name>
    <dbReference type="NCBI Taxonomy" id="871738"/>
    <lineage>
        <taxon>Bacteria</taxon>
        <taxon>Bacillati</taxon>
        <taxon>Bacillota</taxon>
        <taxon>Clostridia</taxon>
        <taxon>Eubacteriales</taxon>
        <taxon>Desulfitobacteriaceae</taxon>
        <taxon>Dehalobacter</taxon>
    </lineage>
</organism>
<proteinExistence type="predicted"/>
<gene>
    <name evidence="2" type="ORF">DEHRE_11785</name>
</gene>
<dbReference type="EMBL" id="CP007033">
    <property type="protein sequence ID" value="AHF11455.1"/>
    <property type="molecule type" value="Genomic_DNA"/>
</dbReference>
<dbReference type="Pfam" id="PF02492">
    <property type="entry name" value="cobW"/>
    <property type="match status" value="1"/>
</dbReference>
<accession>A0ABN4C0V0</accession>
<evidence type="ECO:0000313" key="2">
    <source>
        <dbReference type="EMBL" id="AHF11455.1"/>
    </source>
</evidence>
<reference evidence="2 3" key="1">
    <citation type="journal article" date="2013" name="Stand. Genomic Sci.">
        <title>Complete genome sequence of Dehalobacter restrictus PER-K23(T.).</title>
        <authorList>
            <person name="Kruse T."/>
            <person name="Maillard J."/>
            <person name="Goodwin L."/>
            <person name="Woyke T."/>
            <person name="Teshima H."/>
            <person name="Bruce D."/>
            <person name="Detter C."/>
            <person name="Tapia R."/>
            <person name="Han C."/>
            <person name="Huntemann M."/>
            <person name="Wei C.L."/>
            <person name="Han J."/>
            <person name="Chen A."/>
            <person name="Kyrpides N."/>
            <person name="Szeto E."/>
            <person name="Markowitz V."/>
            <person name="Ivanova N."/>
            <person name="Pagani I."/>
            <person name="Pati A."/>
            <person name="Pitluck S."/>
            <person name="Nolan M."/>
            <person name="Holliger C."/>
            <person name="Smidt H."/>
        </authorList>
    </citation>
    <scope>NUCLEOTIDE SEQUENCE [LARGE SCALE GENOMIC DNA]</scope>
    <source>
        <strain evidence="3">DSM 9455</strain>
    </source>
</reference>
<evidence type="ECO:0000313" key="3">
    <source>
        <dbReference type="Proteomes" id="UP000018934"/>
    </source>
</evidence>
<dbReference type="SUPFAM" id="SSF52540">
    <property type="entry name" value="P-loop containing nucleoside triphosphate hydrolases"/>
    <property type="match status" value="1"/>
</dbReference>
<name>A0ABN4C0V0_DEHRP</name>
<dbReference type="RefSeq" id="WP_019225305.1">
    <property type="nucleotide sequence ID" value="NZ_CP007033.1"/>
</dbReference>
<dbReference type="InterPro" id="IPR027417">
    <property type="entry name" value="P-loop_NTPase"/>
</dbReference>
<feature type="domain" description="CobW/HypB/UreG nucleotide-binding" evidence="1">
    <location>
        <begin position="3"/>
        <end position="85"/>
    </location>
</feature>
<protein>
    <recommendedName>
        <fullName evidence="1">CobW/HypB/UreG nucleotide-binding domain-containing protein</fullName>
    </recommendedName>
</protein>
<dbReference type="Gene3D" id="3.40.50.300">
    <property type="entry name" value="P-loop containing nucleotide triphosphate hydrolases"/>
    <property type="match status" value="1"/>
</dbReference>
<dbReference type="Proteomes" id="UP000018934">
    <property type="component" value="Chromosome"/>
</dbReference>